<feature type="transmembrane region" description="Helical" evidence="5">
    <location>
        <begin position="638"/>
        <end position="671"/>
    </location>
</feature>
<dbReference type="GO" id="GO:0005886">
    <property type="term" value="C:plasma membrane"/>
    <property type="evidence" value="ECO:0007669"/>
    <property type="project" value="TreeGrafter"/>
</dbReference>
<dbReference type="EMBL" id="JAEPRC010000272">
    <property type="protein sequence ID" value="KAG2201868.1"/>
    <property type="molecule type" value="Genomic_DNA"/>
</dbReference>
<evidence type="ECO:0000313" key="7">
    <source>
        <dbReference type="EMBL" id="KAG2201868.1"/>
    </source>
</evidence>
<dbReference type="PANTHER" id="PTHR10283">
    <property type="entry name" value="SOLUTE CARRIER FAMILY 13 MEMBER"/>
    <property type="match status" value="1"/>
</dbReference>
<keyword evidence="2 5" id="KW-0812">Transmembrane</keyword>
<proteinExistence type="predicted"/>
<dbReference type="AlphaFoldDB" id="A0A8H7R205"/>
<dbReference type="PROSITE" id="PS51382">
    <property type="entry name" value="SPX"/>
    <property type="match status" value="1"/>
</dbReference>
<dbReference type="InterPro" id="IPR004331">
    <property type="entry name" value="SPX_dom"/>
</dbReference>
<evidence type="ECO:0000259" key="6">
    <source>
        <dbReference type="PROSITE" id="PS51382"/>
    </source>
</evidence>
<evidence type="ECO:0000256" key="1">
    <source>
        <dbReference type="ARBA" id="ARBA00004141"/>
    </source>
</evidence>
<keyword evidence="3 5" id="KW-1133">Transmembrane helix</keyword>
<feature type="transmembrane region" description="Helical" evidence="5">
    <location>
        <begin position="549"/>
        <end position="569"/>
    </location>
</feature>
<dbReference type="PANTHER" id="PTHR10283:SF92">
    <property type="entry name" value="LOW-AFFINITY PHOSPHATE TRANSPORTER PHO91"/>
    <property type="match status" value="1"/>
</dbReference>
<feature type="transmembrane region" description="Helical" evidence="5">
    <location>
        <begin position="499"/>
        <end position="519"/>
    </location>
</feature>
<feature type="transmembrane region" description="Helical" evidence="5">
    <location>
        <begin position="370"/>
        <end position="397"/>
    </location>
</feature>
<feature type="transmembrane region" description="Helical" evidence="5">
    <location>
        <begin position="730"/>
        <end position="750"/>
    </location>
</feature>
<comment type="subcellular location">
    <subcellularLocation>
        <location evidence="1">Membrane</location>
        <topology evidence="1">Multi-pass membrane protein</topology>
    </subcellularLocation>
</comment>
<feature type="transmembrane region" description="Helical" evidence="5">
    <location>
        <begin position="417"/>
        <end position="444"/>
    </location>
</feature>
<dbReference type="CDD" id="cd01115">
    <property type="entry name" value="SLC13_permease"/>
    <property type="match status" value="1"/>
</dbReference>
<dbReference type="Pfam" id="PF00939">
    <property type="entry name" value="Na_sulph_symp"/>
    <property type="match status" value="1"/>
</dbReference>
<dbReference type="Pfam" id="PF03105">
    <property type="entry name" value="SPX"/>
    <property type="match status" value="2"/>
</dbReference>
<dbReference type="Proteomes" id="UP000650833">
    <property type="component" value="Unassembled WGS sequence"/>
</dbReference>
<keyword evidence="4 5" id="KW-0472">Membrane</keyword>
<feature type="transmembrane region" description="Helical" evidence="5">
    <location>
        <begin position="575"/>
        <end position="593"/>
    </location>
</feature>
<evidence type="ECO:0000256" key="5">
    <source>
        <dbReference type="SAM" id="Phobius"/>
    </source>
</evidence>
<feature type="transmembrane region" description="Helical" evidence="5">
    <location>
        <begin position="456"/>
        <end position="479"/>
    </location>
</feature>
<evidence type="ECO:0000256" key="4">
    <source>
        <dbReference type="ARBA" id="ARBA00023136"/>
    </source>
</evidence>
<accession>A0A8H7R205</accession>
<dbReference type="GO" id="GO:0006797">
    <property type="term" value="P:polyphosphate metabolic process"/>
    <property type="evidence" value="ECO:0007669"/>
    <property type="project" value="TreeGrafter"/>
</dbReference>
<dbReference type="OrthoDB" id="10260443at2759"/>
<comment type="caution">
    <text evidence="7">The sequence shown here is derived from an EMBL/GenBank/DDBJ whole genome shotgun (WGS) entry which is preliminary data.</text>
</comment>
<evidence type="ECO:0000313" key="8">
    <source>
        <dbReference type="Proteomes" id="UP000650833"/>
    </source>
</evidence>
<dbReference type="InterPro" id="IPR001898">
    <property type="entry name" value="SLC13A/DASS"/>
</dbReference>
<feature type="transmembrane region" description="Helical" evidence="5">
    <location>
        <begin position="313"/>
        <end position="342"/>
    </location>
</feature>
<keyword evidence="8" id="KW-1185">Reference proteome</keyword>
<feature type="transmembrane region" description="Helical" evidence="5">
    <location>
        <begin position="283"/>
        <end position="301"/>
    </location>
</feature>
<organism evidence="7 8">
    <name type="scientific">Mucor plumbeus</name>
    <dbReference type="NCBI Taxonomy" id="97098"/>
    <lineage>
        <taxon>Eukaryota</taxon>
        <taxon>Fungi</taxon>
        <taxon>Fungi incertae sedis</taxon>
        <taxon>Mucoromycota</taxon>
        <taxon>Mucoromycotina</taxon>
        <taxon>Mucoromycetes</taxon>
        <taxon>Mucorales</taxon>
        <taxon>Mucorineae</taxon>
        <taxon>Mucoraceae</taxon>
        <taxon>Mucor</taxon>
    </lineage>
</organism>
<evidence type="ECO:0000256" key="2">
    <source>
        <dbReference type="ARBA" id="ARBA00022692"/>
    </source>
</evidence>
<dbReference type="GO" id="GO:0006817">
    <property type="term" value="P:phosphate ion transport"/>
    <property type="evidence" value="ECO:0007669"/>
    <property type="project" value="TreeGrafter"/>
</dbReference>
<sequence length="755" mass="83941">MKFSRYLQFNAVPEWFDYYLPYSSLKSLIYNIEKDKKASLTEYTALLSTNDNDNSTFIKALDKSLANIIQFYTEKECEANVELDHIFAPTRTTKPIIIVIHEPSINASPHLSLPASSSSCSIDDEQISTADTMVQPNSYQQQDDGSQDQRLIDLYIYLSKLKSFVYLNQTAFAKILKKYDKLMNAKLSESYTHNTLLKSYPFKVSTCQHLDNLIQQVQSIYSEKNLKSVDLTTCLHERLKNDRNLVWRERLGQERRGTNITVIKEQEQEKNSFGLTRFDLKKWIYLTLSLTLFIYLLNSSLFEHVEQNRCFAILVFCSVLWATELMPLFVTALLVPFLAIVLRVIRSEQKASDGTIVYERLSAMEASKSVFASMLSPVIMLLLGGFSIAAALNKYGIAKALASFVLSKAGIRPSRVLLVNMLVASMASMWISNVAAPVLCLSLIQPILRTLPVGSPFGPCLIMGIALASNLGGIASPIASPQNVIAIQNMSPPPSWTDWFCVSVPLCLLGNCIVWIWLLQSYQIKNDEHEVAKSTTTNNSAFKMTPIQFFVACVTLFTIVLWCIARTYRDTLGDMGVIAIIPLIAFFGTGILTKDEFNNFLWNVIILAMGGIALGKAVESSGLLHTIALKISEHVMGFSSFEVLFIFSCLVLVIATFISHTVAALIVLPIVSKIGAQLTDPNPRLLVMGTAFVCSAAMGLPVSGFPNMTAISQENIIGEPYLKTKDFIRNGVPCSILIMLFIVTLGYLLMMGVGI</sequence>
<feature type="transmembrane region" description="Helical" evidence="5">
    <location>
        <begin position="683"/>
        <end position="702"/>
    </location>
</feature>
<evidence type="ECO:0000256" key="3">
    <source>
        <dbReference type="ARBA" id="ARBA00022989"/>
    </source>
</evidence>
<gene>
    <name evidence="7" type="ORF">INT46_007638</name>
</gene>
<feature type="transmembrane region" description="Helical" evidence="5">
    <location>
        <begin position="600"/>
        <end position="618"/>
    </location>
</feature>
<dbReference type="CDD" id="cd14478">
    <property type="entry name" value="SPX_PHO87_PHO90_like"/>
    <property type="match status" value="1"/>
</dbReference>
<feature type="domain" description="SPX" evidence="6">
    <location>
        <begin position="1"/>
        <end position="193"/>
    </location>
</feature>
<protein>
    <recommendedName>
        <fullName evidence="6">SPX domain-containing protein</fullName>
    </recommendedName>
</protein>
<dbReference type="GO" id="GO:0005315">
    <property type="term" value="F:phosphate transmembrane transporter activity"/>
    <property type="evidence" value="ECO:0007669"/>
    <property type="project" value="TreeGrafter"/>
</dbReference>
<reference evidence="7" key="1">
    <citation type="submission" date="2020-12" db="EMBL/GenBank/DDBJ databases">
        <title>Metabolic potential, ecology and presence of endohyphal bacteria is reflected in genomic diversity of Mucoromycotina.</title>
        <authorList>
            <person name="Muszewska A."/>
            <person name="Okrasinska A."/>
            <person name="Steczkiewicz K."/>
            <person name="Drgas O."/>
            <person name="Orlowska M."/>
            <person name="Perlinska-Lenart U."/>
            <person name="Aleksandrzak-Piekarczyk T."/>
            <person name="Szatraj K."/>
            <person name="Zielenkiewicz U."/>
            <person name="Pilsyk S."/>
            <person name="Malc E."/>
            <person name="Mieczkowski P."/>
            <person name="Kruszewska J.S."/>
            <person name="Biernat P."/>
            <person name="Pawlowska J."/>
        </authorList>
    </citation>
    <scope>NUCLEOTIDE SEQUENCE</scope>
    <source>
        <strain evidence="7">CBS 226.32</strain>
    </source>
</reference>
<name>A0A8H7R205_9FUNG</name>